<keyword evidence="2" id="KW-0472">Membrane</keyword>
<gene>
    <name evidence="4" type="ORF">JR316_005203</name>
</gene>
<feature type="chain" id="PRO_5034124779" evidence="3">
    <location>
        <begin position="22"/>
        <end position="201"/>
    </location>
</feature>
<sequence length="201" mass="21525">MWSSLIFTLITISTLLVQCAALPVSEDLISRLTDPASTKHTDGLALHAAEPNPVLKPQFAYPSQSSGVSTPVYSQNTHRSDESYRSHVGQGIIGGSVGGIRQLNFLTQTFIIMWYLSLMALLAISTLLSHCAALPVSKERLDDSPSTLTSNIVPPNLSPHQIINPPIHYKRQGVRISVGTPVIVAGTIYQGSPGQGIVGTK</sequence>
<reference evidence="4" key="1">
    <citation type="submission" date="2021-02" db="EMBL/GenBank/DDBJ databases">
        <title>Psilocybe cubensis genome.</title>
        <authorList>
            <person name="Mckernan K.J."/>
            <person name="Crawford S."/>
            <person name="Trippe A."/>
            <person name="Kane L.T."/>
            <person name="Mclaughlin S."/>
        </authorList>
    </citation>
    <scope>NUCLEOTIDE SEQUENCE [LARGE SCALE GENOMIC DNA]</scope>
    <source>
        <strain evidence="4">MGC-MH-2018</strain>
    </source>
</reference>
<feature type="transmembrane region" description="Helical" evidence="2">
    <location>
        <begin position="112"/>
        <end position="136"/>
    </location>
</feature>
<feature type="compositionally biased region" description="Polar residues" evidence="1">
    <location>
        <begin position="61"/>
        <end position="77"/>
    </location>
</feature>
<organism evidence="4">
    <name type="scientific">Psilocybe cubensis</name>
    <name type="common">Psychedelic mushroom</name>
    <name type="synonym">Stropharia cubensis</name>
    <dbReference type="NCBI Taxonomy" id="181762"/>
    <lineage>
        <taxon>Eukaryota</taxon>
        <taxon>Fungi</taxon>
        <taxon>Dikarya</taxon>
        <taxon>Basidiomycota</taxon>
        <taxon>Agaricomycotina</taxon>
        <taxon>Agaricomycetes</taxon>
        <taxon>Agaricomycetidae</taxon>
        <taxon>Agaricales</taxon>
        <taxon>Agaricineae</taxon>
        <taxon>Strophariaceae</taxon>
        <taxon>Psilocybe</taxon>
    </lineage>
</organism>
<evidence type="ECO:0000256" key="1">
    <source>
        <dbReference type="SAM" id="MobiDB-lite"/>
    </source>
</evidence>
<dbReference type="AlphaFoldDB" id="A0A8H8CKC4"/>
<dbReference type="EMBL" id="JAFIQS010000005">
    <property type="protein sequence ID" value="KAG5168651.1"/>
    <property type="molecule type" value="Genomic_DNA"/>
</dbReference>
<name>A0A8H8CKC4_PSICU</name>
<accession>A0A8H8CKC4</accession>
<comment type="caution">
    <text evidence="4">The sequence shown here is derived from an EMBL/GenBank/DDBJ whole genome shotgun (WGS) entry which is preliminary data.</text>
</comment>
<evidence type="ECO:0000256" key="2">
    <source>
        <dbReference type="SAM" id="Phobius"/>
    </source>
</evidence>
<feature type="signal peptide" evidence="3">
    <location>
        <begin position="1"/>
        <end position="21"/>
    </location>
</feature>
<keyword evidence="2" id="KW-0812">Transmembrane</keyword>
<evidence type="ECO:0000256" key="3">
    <source>
        <dbReference type="SAM" id="SignalP"/>
    </source>
</evidence>
<feature type="region of interest" description="Disordered" evidence="1">
    <location>
        <begin position="60"/>
        <end position="80"/>
    </location>
</feature>
<proteinExistence type="predicted"/>
<evidence type="ECO:0000313" key="4">
    <source>
        <dbReference type="EMBL" id="KAG5168651.1"/>
    </source>
</evidence>
<keyword evidence="3" id="KW-0732">Signal</keyword>
<protein>
    <submittedName>
        <fullName evidence="4">Uncharacterized protein</fullName>
    </submittedName>
</protein>
<keyword evidence="2" id="KW-1133">Transmembrane helix</keyword>